<sequence length="215" mass="25095">MLRGIYIQRAFPRGASTQQRLLQRYNTTTTYQRGPMESLPEELLMQIVMHVEQQHSLAGLCRINHRLNRIVAPVLYERYQTSYAGMPSRYLTTLIQRPDLASRVKSLRWDYSTLAKDRISMFDSKDIQQTLRAFEYPVSTIAVRCVEAIKGFKGNGELTDAFFTTALLHTPDIEEIEIIDKWYGDDVRSARRWIEPVRMKVPHGFYNLSLDDRTM</sequence>
<evidence type="ECO:0000313" key="1">
    <source>
        <dbReference type="EMBL" id="KAF1925884.1"/>
    </source>
</evidence>
<keyword evidence="2" id="KW-1185">Reference proteome</keyword>
<evidence type="ECO:0000313" key="2">
    <source>
        <dbReference type="Proteomes" id="UP000800082"/>
    </source>
</evidence>
<dbReference type="GeneID" id="54355856"/>
<reference evidence="1" key="1">
    <citation type="journal article" date="2020" name="Stud. Mycol.">
        <title>101 Dothideomycetes genomes: a test case for predicting lifestyles and emergence of pathogens.</title>
        <authorList>
            <person name="Haridas S."/>
            <person name="Albert R."/>
            <person name="Binder M."/>
            <person name="Bloem J."/>
            <person name="Labutti K."/>
            <person name="Salamov A."/>
            <person name="Andreopoulos B."/>
            <person name="Baker S."/>
            <person name="Barry K."/>
            <person name="Bills G."/>
            <person name="Bluhm B."/>
            <person name="Cannon C."/>
            <person name="Castanera R."/>
            <person name="Culley D."/>
            <person name="Daum C."/>
            <person name="Ezra D."/>
            <person name="Gonzalez J."/>
            <person name="Henrissat B."/>
            <person name="Kuo A."/>
            <person name="Liang C."/>
            <person name="Lipzen A."/>
            <person name="Lutzoni F."/>
            <person name="Magnuson J."/>
            <person name="Mondo S."/>
            <person name="Nolan M."/>
            <person name="Ohm R."/>
            <person name="Pangilinan J."/>
            <person name="Park H.-J."/>
            <person name="Ramirez L."/>
            <person name="Alfaro M."/>
            <person name="Sun H."/>
            <person name="Tritt A."/>
            <person name="Yoshinaga Y."/>
            <person name="Zwiers L.-H."/>
            <person name="Turgeon B."/>
            <person name="Goodwin S."/>
            <person name="Spatafora J."/>
            <person name="Crous P."/>
            <person name="Grigoriev I."/>
        </authorList>
    </citation>
    <scope>NUCLEOTIDE SEQUENCE</scope>
    <source>
        <strain evidence="1">CBS 183.55</strain>
    </source>
</reference>
<protein>
    <recommendedName>
        <fullName evidence="3">F-box domain-containing protein</fullName>
    </recommendedName>
</protein>
<dbReference type="OrthoDB" id="3690497at2759"/>
<evidence type="ECO:0008006" key="3">
    <source>
        <dbReference type="Google" id="ProtNLM"/>
    </source>
</evidence>
<proteinExistence type="predicted"/>
<organism evidence="1 2">
    <name type="scientific">Didymella exigua CBS 183.55</name>
    <dbReference type="NCBI Taxonomy" id="1150837"/>
    <lineage>
        <taxon>Eukaryota</taxon>
        <taxon>Fungi</taxon>
        <taxon>Dikarya</taxon>
        <taxon>Ascomycota</taxon>
        <taxon>Pezizomycotina</taxon>
        <taxon>Dothideomycetes</taxon>
        <taxon>Pleosporomycetidae</taxon>
        <taxon>Pleosporales</taxon>
        <taxon>Pleosporineae</taxon>
        <taxon>Didymellaceae</taxon>
        <taxon>Didymella</taxon>
    </lineage>
</organism>
<accession>A0A6A5RFK5</accession>
<dbReference type="AlphaFoldDB" id="A0A6A5RFK5"/>
<dbReference type="EMBL" id="ML978980">
    <property type="protein sequence ID" value="KAF1925884.1"/>
    <property type="molecule type" value="Genomic_DNA"/>
</dbReference>
<gene>
    <name evidence="1" type="ORF">M421DRAFT_94278</name>
</gene>
<dbReference type="Proteomes" id="UP000800082">
    <property type="component" value="Unassembled WGS sequence"/>
</dbReference>
<dbReference type="RefSeq" id="XP_033446136.1">
    <property type="nucleotide sequence ID" value="XM_033598189.1"/>
</dbReference>
<name>A0A6A5RFK5_9PLEO</name>